<accession>A0ABS5Z781</accession>
<sequence>MIRYLTILHSGKGKPFDIRAISSFNGKVIIFIGGLLHLNGFELGAGLGALLHSLCSKSGSHYLICTVVLSEKPIISVHKKDMHAAAKDGVLLPYADQISLDLLFPRELISLWKGVSGDKQLNTMSAYFKKIIFVGYSYGNSIVQQIEYSIRMQFKRHGLPLLPLENVQAINIGPCILPRLFSSINGEVVSLVNRSEINSKNNEHYDQGVFNQVFFIFTQDRFMIDTIGDELLPYDYNDIQICTYYINNKRFIIDNGENSLTYKLWVRQLPCGSFTGQLDFCNDPFAHDLTTYCNIETVINTPTEGDVVTYPSSFLGEAIRITMNAMMNGNYEHQLLSFSSVNKIFYRYQEKKAKLESLINKYRHSNLSESVGLVQREFARVGEHYGYYRIR</sequence>
<keyword evidence="2" id="KW-1185">Reference proteome</keyword>
<evidence type="ECO:0000313" key="1">
    <source>
        <dbReference type="EMBL" id="MBU2709859.1"/>
    </source>
</evidence>
<organism evidence="1 2">
    <name type="scientific">Zooshikella harenae</name>
    <dbReference type="NCBI Taxonomy" id="2827238"/>
    <lineage>
        <taxon>Bacteria</taxon>
        <taxon>Pseudomonadati</taxon>
        <taxon>Pseudomonadota</taxon>
        <taxon>Gammaproteobacteria</taxon>
        <taxon>Oceanospirillales</taxon>
        <taxon>Zooshikellaceae</taxon>
        <taxon>Zooshikella</taxon>
    </lineage>
</organism>
<dbReference type="EMBL" id="JAGSOY010000003">
    <property type="protein sequence ID" value="MBU2709859.1"/>
    <property type="molecule type" value="Genomic_DNA"/>
</dbReference>
<gene>
    <name evidence="1" type="ORF">KCG35_02160</name>
</gene>
<proteinExistence type="predicted"/>
<name>A0ABS5Z781_9GAMM</name>
<protein>
    <recommendedName>
        <fullName evidence="3">SIR2-like domain-containing protein</fullName>
    </recommendedName>
</protein>
<evidence type="ECO:0000313" key="2">
    <source>
        <dbReference type="Proteomes" id="UP000690515"/>
    </source>
</evidence>
<comment type="caution">
    <text evidence="1">The sequence shown here is derived from an EMBL/GenBank/DDBJ whole genome shotgun (WGS) entry which is preliminary data.</text>
</comment>
<reference evidence="1 2" key="1">
    <citation type="submission" date="2021-04" db="EMBL/GenBank/DDBJ databases">
        <authorList>
            <person name="Pira H."/>
            <person name="Risdian C."/>
            <person name="Wink J."/>
        </authorList>
    </citation>
    <scope>NUCLEOTIDE SEQUENCE [LARGE SCALE GENOMIC DNA]</scope>
    <source>
        <strain evidence="1 2">WH53</strain>
    </source>
</reference>
<evidence type="ECO:0008006" key="3">
    <source>
        <dbReference type="Google" id="ProtNLM"/>
    </source>
</evidence>
<dbReference type="RefSeq" id="WP_215818025.1">
    <property type="nucleotide sequence ID" value="NZ_JAGSOY010000003.1"/>
</dbReference>
<dbReference type="Proteomes" id="UP000690515">
    <property type="component" value="Unassembled WGS sequence"/>
</dbReference>